<reference evidence="2" key="2">
    <citation type="submission" date="2022-01" db="EMBL/GenBank/DDBJ databases">
        <authorList>
            <person name="Zhou L.Y."/>
        </authorList>
    </citation>
    <scope>NUCLEOTIDE SEQUENCE</scope>
    <source>
        <strain evidence="2">TLK-CK17</strain>
    </source>
</reference>
<reference evidence="2" key="1">
    <citation type="submission" date="2022-01" db="EMBL/GenBank/DDBJ databases">
        <title>Lysobacter chinensis sp. nov., a bacterium isolated from cow dung compost.</title>
        <authorList>
            <person name="Liu Y."/>
        </authorList>
    </citation>
    <scope>NUCLEOTIDE SEQUENCE</scope>
    <source>
        <strain evidence="2">TLK-CK17</strain>
    </source>
</reference>
<dbReference type="PANTHER" id="PTHR38589">
    <property type="entry name" value="BLR0621 PROTEIN"/>
    <property type="match status" value="1"/>
</dbReference>
<comment type="caution">
    <text evidence="2">The sequence shown here is derived from an EMBL/GenBank/DDBJ whole genome shotgun (WGS) entry which is preliminary data.</text>
</comment>
<dbReference type="Proteomes" id="UP001430796">
    <property type="component" value="Unassembled WGS sequence"/>
</dbReference>
<dbReference type="EMBL" id="JAKJPO010000012">
    <property type="protein sequence ID" value="MCF7223138.1"/>
    <property type="molecule type" value="Genomic_DNA"/>
</dbReference>
<keyword evidence="3" id="KW-1185">Reference proteome</keyword>
<feature type="chain" id="PRO_5046197590" description="L,D-peptidoglycan transpeptidase YkuD (ErfK/YbiS/YcfS/YnhG family)" evidence="1">
    <location>
        <begin position="25"/>
        <end position="264"/>
    </location>
</feature>
<dbReference type="PANTHER" id="PTHR38589:SF1">
    <property type="entry name" value="BLR0621 PROTEIN"/>
    <property type="match status" value="1"/>
</dbReference>
<accession>A0ABS9HWJ3</accession>
<gene>
    <name evidence="2" type="ORF">L3V18_15275</name>
</gene>
<evidence type="ECO:0000256" key="1">
    <source>
        <dbReference type="SAM" id="SignalP"/>
    </source>
</evidence>
<evidence type="ECO:0008006" key="4">
    <source>
        <dbReference type="Google" id="ProtNLM"/>
    </source>
</evidence>
<keyword evidence="1" id="KW-0732">Signal</keyword>
<organism evidence="2 3">
    <name type="scientific">Marilutibacter chinensis</name>
    <dbReference type="NCBI Taxonomy" id="2912247"/>
    <lineage>
        <taxon>Bacteria</taxon>
        <taxon>Pseudomonadati</taxon>
        <taxon>Pseudomonadota</taxon>
        <taxon>Gammaproteobacteria</taxon>
        <taxon>Lysobacterales</taxon>
        <taxon>Lysobacteraceae</taxon>
        <taxon>Marilutibacter</taxon>
    </lineage>
</organism>
<protein>
    <recommendedName>
        <fullName evidence="4">L,D-peptidoglycan transpeptidase YkuD (ErfK/YbiS/YcfS/YnhG family)</fullName>
    </recommendedName>
</protein>
<evidence type="ECO:0000313" key="3">
    <source>
        <dbReference type="Proteomes" id="UP001430796"/>
    </source>
</evidence>
<name>A0ABS9HWJ3_9GAMM</name>
<sequence length="264" mass="28711">MAWWSRLSTGALLATSLIAASAQAATPWGDARQAVVVTTPDWDTSAGRLRRFERRDGTWRQVGPAVPVQLGRNGSAWGLGLHPRPPAGDAPVKREGDGRSPAGIFAIGEAFGYASRAATDLPYLPMLESNYCIDVRGSPLYNRIVDAAQVGHDAVEGSTEPMRLDLHNDGDQRYKWGFVIAHNPDNRDGAGSCIFAHLWKDAGTPTAGCTAMPEPAMERLLDWLQPTRRPMFVLLPDSEYARLQAPWRLPAIVGTASTKDTSHE</sequence>
<evidence type="ECO:0000313" key="2">
    <source>
        <dbReference type="EMBL" id="MCF7223138.1"/>
    </source>
</evidence>
<proteinExistence type="predicted"/>
<feature type="signal peptide" evidence="1">
    <location>
        <begin position="1"/>
        <end position="24"/>
    </location>
</feature>